<keyword evidence="2" id="KW-0472">Membrane</keyword>
<name>A0A9E7N9N8_9EURY</name>
<sequence>MSLWVWLVGYVLLFALLHLVLYYAYVRRDGETSLPASVTDGEHAGLQSAPRLDRARAHHDGADSLNADLEVDGETTACPHCGAPNEREPTFTYCRVCVSPLRR</sequence>
<feature type="domain" description="DUF7577" evidence="3">
    <location>
        <begin position="74"/>
        <end position="102"/>
    </location>
</feature>
<keyword evidence="2" id="KW-1133">Transmembrane helix</keyword>
<evidence type="ECO:0000313" key="5">
    <source>
        <dbReference type="Proteomes" id="UP001056855"/>
    </source>
</evidence>
<dbReference type="KEGG" id="sawl:NGM29_03580"/>
<dbReference type="EMBL" id="CP100355">
    <property type="protein sequence ID" value="UTF54374.1"/>
    <property type="molecule type" value="Genomic_DNA"/>
</dbReference>
<evidence type="ECO:0000259" key="3">
    <source>
        <dbReference type="Pfam" id="PF24463"/>
    </source>
</evidence>
<feature type="transmembrane region" description="Helical" evidence="2">
    <location>
        <begin position="6"/>
        <end position="25"/>
    </location>
</feature>
<feature type="region of interest" description="Disordered" evidence="1">
    <location>
        <begin position="34"/>
        <end position="58"/>
    </location>
</feature>
<evidence type="ECO:0000256" key="2">
    <source>
        <dbReference type="SAM" id="Phobius"/>
    </source>
</evidence>
<gene>
    <name evidence="4" type="ORF">NGM29_03580</name>
</gene>
<dbReference type="GeneID" id="73289096"/>
<keyword evidence="2" id="KW-0812">Transmembrane</keyword>
<proteinExistence type="predicted"/>
<accession>A0A9E7N9N8</accession>
<evidence type="ECO:0000313" key="4">
    <source>
        <dbReference type="EMBL" id="UTF54374.1"/>
    </source>
</evidence>
<dbReference type="AlphaFoldDB" id="A0A9E7N9N8"/>
<organism evidence="4 5">
    <name type="scientific">Natronosalvus rutilus</name>
    <dbReference type="NCBI Taxonomy" id="2953753"/>
    <lineage>
        <taxon>Archaea</taxon>
        <taxon>Methanobacteriati</taxon>
        <taxon>Methanobacteriota</taxon>
        <taxon>Stenosarchaea group</taxon>
        <taxon>Halobacteria</taxon>
        <taxon>Halobacteriales</taxon>
        <taxon>Natrialbaceae</taxon>
        <taxon>Natronosalvus</taxon>
    </lineage>
</organism>
<protein>
    <recommendedName>
        <fullName evidence="3">DUF7577 domain-containing protein</fullName>
    </recommendedName>
</protein>
<dbReference type="Proteomes" id="UP001056855">
    <property type="component" value="Chromosome"/>
</dbReference>
<evidence type="ECO:0000256" key="1">
    <source>
        <dbReference type="SAM" id="MobiDB-lite"/>
    </source>
</evidence>
<keyword evidence="5" id="KW-1185">Reference proteome</keyword>
<dbReference type="RefSeq" id="WP_254159021.1">
    <property type="nucleotide sequence ID" value="NZ_CP100355.1"/>
</dbReference>
<dbReference type="Pfam" id="PF24463">
    <property type="entry name" value="DUF7577"/>
    <property type="match status" value="1"/>
</dbReference>
<dbReference type="InterPro" id="IPR055999">
    <property type="entry name" value="DUF7577"/>
</dbReference>
<reference evidence="4" key="1">
    <citation type="submission" date="2022-06" db="EMBL/GenBank/DDBJ databases">
        <title>Diverse halophilic archaea isolated from saline environments.</title>
        <authorList>
            <person name="Cui H.-L."/>
        </authorList>
    </citation>
    <scope>NUCLEOTIDE SEQUENCE</scope>
    <source>
        <strain evidence="4">WLHS1</strain>
    </source>
</reference>